<gene>
    <name evidence="2" type="ORF">TNIN_410191</name>
</gene>
<feature type="compositionally biased region" description="Low complexity" evidence="1">
    <location>
        <begin position="1"/>
        <end position="10"/>
    </location>
</feature>
<dbReference type="EMBL" id="BMAV01007424">
    <property type="protein sequence ID" value="GFY50354.1"/>
    <property type="molecule type" value="Genomic_DNA"/>
</dbReference>
<sequence length="68" mass="7742">MEARSLALPRRAPRRPGPMTGESFGNIVRLEWLTCRGQLWSSDYRKGDNDRDGLKNNPEINGVVFNKP</sequence>
<proteinExistence type="predicted"/>
<accession>A0A8X6XD77</accession>
<keyword evidence="3" id="KW-1185">Reference proteome</keyword>
<comment type="caution">
    <text evidence="2">The sequence shown here is derived from an EMBL/GenBank/DDBJ whole genome shotgun (WGS) entry which is preliminary data.</text>
</comment>
<evidence type="ECO:0000256" key="1">
    <source>
        <dbReference type="SAM" id="MobiDB-lite"/>
    </source>
</evidence>
<feature type="region of interest" description="Disordered" evidence="1">
    <location>
        <begin position="44"/>
        <end position="68"/>
    </location>
</feature>
<name>A0A8X6XD77_9ARAC</name>
<evidence type="ECO:0000313" key="3">
    <source>
        <dbReference type="Proteomes" id="UP000886998"/>
    </source>
</evidence>
<reference evidence="2" key="1">
    <citation type="submission" date="2020-08" db="EMBL/GenBank/DDBJ databases">
        <title>Multicomponent nature underlies the extraordinary mechanical properties of spider dragline silk.</title>
        <authorList>
            <person name="Kono N."/>
            <person name="Nakamura H."/>
            <person name="Mori M."/>
            <person name="Yoshida Y."/>
            <person name="Ohtoshi R."/>
            <person name="Malay A.D."/>
            <person name="Moran D.A.P."/>
            <person name="Tomita M."/>
            <person name="Numata K."/>
            <person name="Arakawa K."/>
        </authorList>
    </citation>
    <scope>NUCLEOTIDE SEQUENCE</scope>
</reference>
<dbReference type="Proteomes" id="UP000886998">
    <property type="component" value="Unassembled WGS sequence"/>
</dbReference>
<dbReference type="AlphaFoldDB" id="A0A8X6XD77"/>
<feature type="region of interest" description="Disordered" evidence="1">
    <location>
        <begin position="1"/>
        <end position="22"/>
    </location>
</feature>
<feature type="compositionally biased region" description="Basic and acidic residues" evidence="1">
    <location>
        <begin position="44"/>
        <end position="54"/>
    </location>
</feature>
<protein>
    <submittedName>
        <fullName evidence="2">Uncharacterized protein</fullName>
    </submittedName>
</protein>
<evidence type="ECO:0000313" key="2">
    <source>
        <dbReference type="EMBL" id="GFY50354.1"/>
    </source>
</evidence>
<organism evidence="2 3">
    <name type="scientific">Trichonephila inaurata madagascariensis</name>
    <dbReference type="NCBI Taxonomy" id="2747483"/>
    <lineage>
        <taxon>Eukaryota</taxon>
        <taxon>Metazoa</taxon>
        <taxon>Ecdysozoa</taxon>
        <taxon>Arthropoda</taxon>
        <taxon>Chelicerata</taxon>
        <taxon>Arachnida</taxon>
        <taxon>Araneae</taxon>
        <taxon>Araneomorphae</taxon>
        <taxon>Entelegynae</taxon>
        <taxon>Araneoidea</taxon>
        <taxon>Nephilidae</taxon>
        <taxon>Trichonephila</taxon>
        <taxon>Trichonephila inaurata</taxon>
    </lineage>
</organism>